<dbReference type="Proteomes" id="UP001228376">
    <property type="component" value="Unassembled WGS sequence"/>
</dbReference>
<keyword evidence="3 6" id="KW-0547">Nucleotide-binding</keyword>
<dbReference type="HAMAP" id="MF_01161">
    <property type="entry name" value="tRNA_Ile_lys_synt"/>
    <property type="match status" value="1"/>
</dbReference>
<dbReference type="SUPFAM" id="SSF82829">
    <property type="entry name" value="MesJ substrate recognition domain-like"/>
    <property type="match status" value="1"/>
</dbReference>
<evidence type="ECO:0000256" key="2">
    <source>
        <dbReference type="ARBA" id="ARBA00022694"/>
    </source>
</evidence>
<evidence type="ECO:0000256" key="5">
    <source>
        <dbReference type="ARBA" id="ARBA00048539"/>
    </source>
</evidence>
<dbReference type="PANTHER" id="PTHR43033">
    <property type="entry name" value="TRNA(ILE)-LYSIDINE SYNTHASE-RELATED"/>
    <property type="match status" value="1"/>
</dbReference>
<keyword evidence="4 6" id="KW-0067">ATP-binding</keyword>
<keyword evidence="6" id="KW-0963">Cytoplasm</keyword>
<evidence type="ECO:0000256" key="3">
    <source>
        <dbReference type="ARBA" id="ARBA00022741"/>
    </source>
</evidence>
<gene>
    <name evidence="6 8" type="primary">tilS</name>
    <name evidence="8" type="ORF">P5G51_000080</name>
</gene>
<evidence type="ECO:0000313" key="8">
    <source>
        <dbReference type="EMBL" id="MDY0404026.1"/>
    </source>
</evidence>
<reference evidence="8 9" key="1">
    <citation type="submission" date="2023-10" db="EMBL/GenBank/DDBJ databases">
        <title>179-bfca-hs.</title>
        <authorList>
            <person name="Miliotis G."/>
            <person name="Sengupta P."/>
            <person name="Hameed A."/>
            <person name="Chuvochina M."/>
            <person name="Mcdonagh F."/>
            <person name="Simpson A.C."/>
            <person name="Singh N.K."/>
            <person name="Rekha P.D."/>
            <person name="Raman K."/>
            <person name="Hugenholtz P."/>
            <person name="Venkateswaran K."/>
        </authorList>
    </citation>
    <scope>NUCLEOTIDE SEQUENCE [LARGE SCALE GENOMIC DNA]</scope>
    <source>
        <strain evidence="8 9">179-BFC-A-HS</strain>
    </source>
</reference>
<dbReference type="InterPro" id="IPR012795">
    <property type="entry name" value="tRNA_Ile_lys_synt_N"/>
</dbReference>
<accession>A0ABU5CCN6</accession>
<keyword evidence="2 6" id="KW-0819">tRNA processing</keyword>
<sequence>MEQEVTAFIQKKHLLTKGATVMVGVSGGPDSMALLHYLCEKRATWDLHLIAVSVDHQLRGQQSREDVLYVEKMCKAWDVDFAGGAVDVKAYKKRTHAGTQQACRILRYQFFEEQMKTYQADYLALAHHGDDQVETLLMRLTRVADAQQFSGIPLTRPFAGGMIIRPFLCVTRQQIDAYLAKHGIVPRLDPSNLETDYTRNYFRKYVVPLLRNKNTNIHHTQQHLSETLHEDEVFLREEARKMAKKVITCNQNSHTVSFEITAFQSYPTALQRRVYHLILNYLYQSLPKNLHICMKRIFLRCSTVQMELPVLIFPMGLR</sequence>
<comment type="similarity">
    <text evidence="6">Belongs to the tRNA(Ile)-lysidine synthase family.</text>
</comment>
<dbReference type="InterPro" id="IPR014729">
    <property type="entry name" value="Rossmann-like_a/b/a_fold"/>
</dbReference>
<comment type="catalytic activity">
    <reaction evidence="5 6">
        <text>cytidine(34) in tRNA(Ile2) + L-lysine + ATP = lysidine(34) in tRNA(Ile2) + AMP + diphosphate + H(+)</text>
        <dbReference type="Rhea" id="RHEA:43744"/>
        <dbReference type="Rhea" id="RHEA-COMP:10625"/>
        <dbReference type="Rhea" id="RHEA-COMP:10670"/>
        <dbReference type="ChEBI" id="CHEBI:15378"/>
        <dbReference type="ChEBI" id="CHEBI:30616"/>
        <dbReference type="ChEBI" id="CHEBI:32551"/>
        <dbReference type="ChEBI" id="CHEBI:33019"/>
        <dbReference type="ChEBI" id="CHEBI:82748"/>
        <dbReference type="ChEBI" id="CHEBI:83665"/>
        <dbReference type="ChEBI" id="CHEBI:456215"/>
        <dbReference type="EC" id="6.3.4.19"/>
    </reaction>
</comment>
<proteinExistence type="inferred from homology"/>
<evidence type="ECO:0000313" key="9">
    <source>
        <dbReference type="Proteomes" id="UP001228376"/>
    </source>
</evidence>
<name>A0ABU5CCN6_9BACI</name>
<feature type="binding site" evidence="6">
    <location>
        <begin position="26"/>
        <end position="31"/>
    </location>
    <ligand>
        <name>ATP</name>
        <dbReference type="ChEBI" id="CHEBI:30616"/>
    </ligand>
</feature>
<evidence type="ECO:0000259" key="7">
    <source>
        <dbReference type="Pfam" id="PF01171"/>
    </source>
</evidence>
<protein>
    <recommendedName>
        <fullName evidence="6">tRNA(Ile)-lysidine synthase</fullName>
        <ecNumber evidence="6">6.3.4.19</ecNumber>
    </recommendedName>
    <alternativeName>
        <fullName evidence="6">tRNA(Ile)-2-lysyl-cytidine synthase</fullName>
    </alternativeName>
    <alternativeName>
        <fullName evidence="6">tRNA(Ile)-lysidine synthetase</fullName>
    </alternativeName>
</protein>
<dbReference type="InterPro" id="IPR012094">
    <property type="entry name" value="tRNA_Ile_lys_synt"/>
</dbReference>
<dbReference type="SUPFAM" id="SSF52402">
    <property type="entry name" value="Adenine nucleotide alpha hydrolases-like"/>
    <property type="match status" value="1"/>
</dbReference>
<dbReference type="RefSeq" id="WP_320384094.1">
    <property type="nucleotide sequence ID" value="NZ_JAROCA020000001.1"/>
</dbReference>
<organism evidence="8 9">
    <name type="scientific">Tigheibacillus jepli</name>
    <dbReference type="NCBI Taxonomy" id="3035914"/>
    <lineage>
        <taxon>Bacteria</taxon>
        <taxon>Bacillati</taxon>
        <taxon>Bacillota</taxon>
        <taxon>Bacilli</taxon>
        <taxon>Bacillales</taxon>
        <taxon>Bacillaceae</taxon>
        <taxon>Tigheibacillus</taxon>
    </lineage>
</organism>
<keyword evidence="9" id="KW-1185">Reference proteome</keyword>
<dbReference type="CDD" id="cd01992">
    <property type="entry name" value="TilS_N"/>
    <property type="match status" value="1"/>
</dbReference>
<dbReference type="PANTHER" id="PTHR43033:SF1">
    <property type="entry name" value="TRNA(ILE)-LYSIDINE SYNTHASE-RELATED"/>
    <property type="match status" value="1"/>
</dbReference>
<comment type="function">
    <text evidence="6">Ligates lysine onto the cytidine present at position 34 of the AUA codon-specific tRNA(Ile) that contains the anticodon CAU, in an ATP-dependent manner. Cytidine is converted to lysidine, thus changing the amino acid specificity of the tRNA from methionine to isoleucine.</text>
</comment>
<dbReference type="EC" id="6.3.4.19" evidence="6"/>
<dbReference type="EMBL" id="JAROCA020000001">
    <property type="protein sequence ID" value="MDY0404026.1"/>
    <property type="molecule type" value="Genomic_DNA"/>
</dbReference>
<comment type="caution">
    <text evidence="8">The sequence shown here is derived from an EMBL/GenBank/DDBJ whole genome shotgun (WGS) entry which is preliminary data.</text>
</comment>
<dbReference type="NCBIfam" id="TIGR02432">
    <property type="entry name" value="lysidine_TilS_N"/>
    <property type="match status" value="1"/>
</dbReference>
<dbReference type="GO" id="GO:0032267">
    <property type="term" value="F:tRNA(Ile)-lysidine synthase activity"/>
    <property type="evidence" value="ECO:0007669"/>
    <property type="project" value="UniProtKB-EC"/>
</dbReference>
<comment type="domain">
    <text evidence="6">The N-terminal region contains the highly conserved SGGXDS motif, predicted to be a P-loop motif involved in ATP binding.</text>
</comment>
<keyword evidence="1 6" id="KW-0436">Ligase</keyword>
<feature type="domain" description="tRNA(Ile)-lysidine/2-thiocytidine synthase N-terminal" evidence="7">
    <location>
        <begin position="21"/>
        <end position="204"/>
    </location>
</feature>
<evidence type="ECO:0000256" key="1">
    <source>
        <dbReference type="ARBA" id="ARBA00022598"/>
    </source>
</evidence>
<evidence type="ECO:0000256" key="4">
    <source>
        <dbReference type="ARBA" id="ARBA00022840"/>
    </source>
</evidence>
<evidence type="ECO:0000256" key="6">
    <source>
        <dbReference type="HAMAP-Rule" id="MF_01161"/>
    </source>
</evidence>
<dbReference type="Gene3D" id="3.40.50.620">
    <property type="entry name" value="HUPs"/>
    <property type="match status" value="1"/>
</dbReference>
<dbReference type="Pfam" id="PF01171">
    <property type="entry name" value="ATP_bind_3"/>
    <property type="match status" value="1"/>
</dbReference>
<dbReference type="InterPro" id="IPR011063">
    <property type="entry name" value="TilS/TtcA_N"/>
</dbReference>
<comment type="subcellular location">
    <subcellularLocation>
        <location evidence="6">Cytoplasm</location>
    </subcellularLocation>
</comment>
<dbReference type="Gene3D" id="3.30.465.60">
    <property type="match status" value="1"/>
</dbReference>